<evidence type="ECO:0000313" key="3">
    <source>
        <dbReference type="Proteomes" id="UP001317001"/>
    </source>
</evidence>
<dbReference type="Proteomes" id="UP001317001">
    <property type="component" value="Chromosome"/>
</dbReference>
<evidence type="ECO:0008006" key="4">
    <source>
        <dbReference type="Google" id="ProtNLM"/>
    </source>
</evidence>
<sequence length="178" mass="21006">MKTIILVIIIICYLLFKLIQFSISIDIDVSNLLAFISILVDIGMPLLIAYYLQNKFLIHRSLKSYHITHCDQILVEYKQFIDELSKGDYNRREITNKFKIFSIRFNSIDKNNNKRFKSNIKLQDINRRIQMLVTNSSCYNNTRTSAKVKLSNRLLADLYLEFENLLELNGDLIFELNK</sequence>
<dbReference type="EMBL" id="CP102382">
    <property type="protein sequence ID" value="UUV20664.1"/>
    <property type="molecule type" value="Genomic_DNA"/>
</dbReference>
<protein>
    <recommendedName>
        <fullName evidence="4">ATP synthase F0 subunit b</fullName>
    </recommendedName>
</protein>
<dbReference type="RefSeq" id="WP_257498567.1">
    <property type="nucleotide sequence ID" value="NZ_CP102382.1"/>
</dbReference>
<evidence type="ECO:0000256" key="1">
    <source>
        <dbReference type="SAM" id="Phobius"/>
    </source>
</evidence>
<keyword evidence="1" id="KW-0812">Transmembrane</keyword>
<organism evidence="2 3">
    <name type="scientific">Paenimyroides aestuarii</name>
    <dbReference type="NCBI Taxonomy" id="2968490"/>
    <lineage>
        <taxon>Bacteria</taxon>
        <taxon>Pseudomonadati</taxon>
        <taxon>Bacteroidota</taxon>
        <taxon>Flavobacteriia</taxon>
        <taxon>Flavobacteriales</taxon>
        <taxon>Flavobacteriaceae</taxon>
        <taxon>Paenimyroides</taxon>
    </lineage>
</organism>
<feature type="transmembrane region" description="Helical" evidence="1">
    <location>
        <begin position="31"/>
        <end position="52"/>
    </location>
</feature>
<name>A0ABY5NQ28_9FLAO</name>
<accession>A0ABY5NQ28</accession>
<gene>
    <name evidence="2" type="ORF">NPX36_09975</name>
</gene>
<keyword evidence="1" id="KW-1133">Transmembrane helix</keyword>
<keyword evidence="1" id="KW-0472">Membrane</keyword>
<evidence type="ECO:0000313" key="2">
    <source>
        <dbReference type="EMBL" id="UUV20664.1"/>
    </source>
</evidence>
<proteinExistence type="predicted"/>
<reference evidence="2 3" key="1">
    <citation type="submission" date="2022-08" db="EMBL/GenBank/DDBJ databases">
        <title>Myroides zhujiangensis sp. nov., a novel bacterium isolated from sediment in the Pearl River Estuary.</title>
        <authorList>
            <person name="Cui L."/>
        </authorList>
    </citation>
    <scope>NUCLEOTIDE SEQUENCE [LARGE SCALE GENOMIC DNA]</scope>
    <source>
        <strain evidence="2 3">SCSIO 72103</strain>
    </source>
</reference>
<keyword evidence="3" id="KW-1185">Reference proteome</keyword>